<comment type="similarity">
    <text evidence="1">Belongs to the APC10 family.</text>
</comment>
<organism evidence="8 9">
    <name type="scientific">Caenorhabditis bovis</name>
    <dbReference type="NCBI Taxonomy" id="2654633"/>
    <lineage>
        <taxon>Eukaryota</taxon>
        <taxon>Metazoa</taxon>
        <taxon>Ecdysozoa</taxon>
        <taxon>Nematoda</taxon>
        <taxon>Chromadorea</taxon>
        <taxon>Rhabditida</taxon>
        <taxon>Rhabditina</taxon>
        <taxon>Rhabditomorpha</taxon>
        <taxon>Rhabditoidea</taxon>
        <taxon>Rhabditidae</taxon>
        <taxon>Peloderinae</taxon>
        <taxon>Caenorhabditis</taxon>
    </lineage>
</organism>
<keyword evidence="5" id="KW-0833">Ubl conjugation pathway</keyword>
<comment type="caution">
    <text evidence="8">The sequence shown here is derived from an EMBL/GenBank/DDBJ whole genome shotgun (WGS) entry which is preliminary data.</text>
</comment>
<keyword evidence="6" id="KW-0131">Cell cycle</keyword>
<dbReference type="Gene3D" id="2.60.120.260">
    <property type="entry name" value="Galactose-binding domain-like"/>
    <property type="match status" value="1"/>
</dbReference>
<dbReference type="CDD" id="cd08366">
    <property type="entry name" value="APC10"/>
    <property type="match status" value="1"/>
</dbReference>
<dbReference type="SMART" id="SM01337">
    <property type="entry name" value="APC10"/>
    <property type="match status" value="1"/>
</dbReference>
<dbReference type="PANTHER" id="PTHR12936">
    <property type="entry name" value="ANAPHASE-PROMOTING COMPLEX 10"/>
    <property type="match status" value="1"/>
</dbReference>
<dbReference type="SUPFAM" id="SSF49785">
    <property type="entry name" value="Galactose-binding domain-like"/>
    <property type="match status" value="1"/>
</dbReference>
<dbReference type="GO" id="GO:0051301">
    <property type="term" value="P:cell division"/>
    <property type="evidence" value="ECO:0007669"/>
    <property type="project" value="UniProtKB-KW"/>
</dbReference>
<dbReference type="GO" id="GO:0070979">
    <property type="term" value="P:protein K11-linked ubiquitination"/>
    <property type="evidence" value="ECO:0007669"/>
    <property type="project" value="TreeGrafter"/>
</dbReference>
<accession>A0A8S1E7Z5</accession>
<protein>
    <recommendedName>
        <fullName evidence="2">Anaphase-promoting complex subunit 10</fullName>
    </recommendedName>
</protein>
<evidence type="ECO:0000256" key="2">
    <source>
        <dbReference type="ARBA" id="ARBA00013927"/>
    </source>
</evidence>
<evidence type="ECO:0000256" key="1">
    <source>
        <dbReference type="ARBA" id="ARBA00006762"/>
    </source>
</evidence>
<sequence>MTQRTSFRETRLHDGSTGWQNHIPFNVKPRDLPLRDISHQGIWTLSSCKHGYGVKELLDDNVEKYWQSDGPQPHVITIEFQKKTDICFIMMYLDFKNDESYTPCRVVVKAGHSPQDWFYVQSQNFAEPQGWQVIDMRDAIMNPQRAWMVQLQVVQNHQNGRDTHIRHVRVVGPARSRYTPENRLFAGNPEVSFNFPGRQPPEFQADYMEKFFNSLVLR</sequence>
<dbReference type="InterPro" id="IPR008979">
    <property type="entry name" value="Galactose-bd-like_sf"/>
</dbReference>
<dbReference type="GO" id="GO:0005680">
    <property type="term" value="C:anaphase-promoting complex"/>
    <property type="evidence" value="ECO:0007669"/>
    <property type="project" value="InterPro"/>
</dbReference>
<dbReference type="GO" id="GO:0031145">
    <property type="term" value="P:anaphase-promoting complex-dependent catabolic process"/>
    <property type="evidence" value="ECO:0007669"/>
    <property type="project" value="InterPro"/>
</dbReference>
<dbReference type="Pfam" id="PF03256">
    <property type="entry name" value="ANAPC10"/>
    <property type="match status" value="1"/>
</dbReference>
<feature type="domain" description="DOC" evidence="7">
    <location>
        <begin position="13"/>
        <end position="197"/>
    </location>
</feature>
<keyword evidence="9" id="KW-1185">Reference proteome</keyword>
<dbReference type="PROSITE" id="PS51284">
    <property type="entry name" value="DOC"/>
    <property type="match status" value="1"/>
</dbReference>
<evidence type="ECO:0000313" key="9">
    <source>
        <dbReference type="Proteomes" id="UP000494206"/>
    </source>
</evidence>
<evidence type="ECO:0000259" key="7">
    <source>
        <dbReference type="PROSITE" id="PS51284"/>
    </source>
</evidence>
<evidence type="ECO:0000256" key="5">
    <source>
        <dbReference type="ARBA" id="ARBA00022786"/>
    </source>
</evidence>
<reference evidence="8 9" key="1">
    <citation type="submission" date="2020-04" db="EMBL/GenBank/DDBJ databases">
        <authorList>
            <person name="Laetsch R D."/>
            <person name="Stevens L."/>
            <person name="Kumar S."/>
            <person name="Blaxter L. M."/>
        </authorList>
    </citation>
    <scope>NUCLEOTIDE SEQUENCE [LARGE SCALE GENOMIC DNA]</scope>
</reference>
<dbReference type="InterPro" id="IPR004939">
    <property type="entry name" value="APC_su10/DOC_dom"/>
</dbReference>
<dbReference type="AlphaFoldDB" id="A0A8S1E7Z5"/>
<dbReference type="Proteomes" id="UP000494206">
    <property type="component" value="Unassembled WGS sequence"/>
</dbReference>
<name>A0A8S1E7Z5_9PELO</name>
<dbReference type="InterPro" id="IPR016901">
    <property type="entry name" value="APC10/Doc1"/>
</dbReference>
<evidence type="ECO:0000256" key="3">
    <source>
        <dbReference type="ARBA" id="ARBA00022618"/>
    </source>
</evidence>
<proteinExistence type="inferred from homology"/>
<keyword evidence="4" id="KW-0498">Mitosis</keyword>
<evidence type="ECO:0000256" key="6">
    <source>
        <dbReference type="ARBA" id="ARBA00023306"/>
    </source>
</evidence>
<dbReference type="PANTHER" id="PTHR12936:SF0">
    <property type="entry name" value="ANAPHASE-PROMOTING COMPLEX SUBUNIT 10"/>
    <property type="match status" value="1"/>
</dbReference>
<dbReference type="EMBL" id="CADEPM010000001">
    <property type="protein sequence ID" value="CAB3396741.1"/>
    <property type="molecule type" value="Genomic_DNA"/>
</dbReference>
<gene>
    <name evidence="8" type="ORF">CBOVIS_LOCUS254</name>
</gene>
<keyword evidence="3" id="KW-0132">Cell division</keyword>
<dbReference type="OrthoDB" id="24948at2759"/>
<evidence type="ECO:0000313" key="8">
    <source>
        <dbReference type="EMBL" id="CAB3396741.1"/>
    </source>
</evidence>
<evidence type="ECO:0000256" key="4">
    <source>
        <dbReference type="ARBA" id="ARBA00022776"/>
    </source>
</evidence>